<sequence>MCKTKGCIHLNLPPFSASLLLLSLSIHLFLFLFLTQENNSKGSVTGRGTHKHKHTHRERERERQNKEEEKKRWRKMEESEPQKEPVNYIDVKLHGVHNLPPGWFSDGKPPAFVEHPFRYEVSFSVDGENTYTFKHGRLLQELSQYESYILGATPPPLPSEVNEMLRHIREFPDTSNLLSAAANKRTASKFRKSEDDGTPLATKILWITTPAADMVATNSEEQGVKRRRRTSPMTEDAPAPAVPTDDDPPPCVIRVPLTERDVAALDAMVVAGKPLELQFTRVLRGGVPNDWEDTHQWYFRASIPVGLAPFAEPGSLELTEEIPLLPLNSPAHLEEKGRKRNSRRPKLGVPVILFEEIDFEAQHPYVTHNTSAVVSLHLEKTLTRLASDRVRPLLKPGNLVPQRAPPSKEYQDGTRQFTDVVEAIAKQIMQDYRGAKAQGGEGIDERLFWTFQTTGQLAAYKEQLMPLVIKVVREKFFRSQDASQEAMSELINELYVYLLDCVHTTLQNLTGNIGRVMRKDGNGASVGLQYSQDGDSSGVTGRIWLERAEEAETLREYEQAAKCHQARIASCSSSANFPAVWNDAANFFVRVSDATRAEQCYREAIAHDPMYVDSLLGYGDLLLAHNRFDEAAVYLHAAADAKPNALCWGHLSLLCDLNMLALEQGPQYETKRAYWEREGALAMKEAMGATEEVDYNEVSLLVADYLLQLHHPDLANVCLSRCRSGPKTEVLYARLFTLCEQYEDALTSLKNAEGLELCADEVGILRGECHASLGHNEEAMREYRQVLCHENVKPNRRFGPSYIHLGNLLITAGRYSDALGVFTLGIQAWPCSLMWLGAGIAYYRMRQLDAAEECLSESNALNNINPRTWAYLALVCLHKGRVELEIVMQQAIIQGLSDVALLTELGRDLVRASYLRLGEGCLRKVIAMERDAGRATSATSCTAMYYLASAIEGTQQHEAKEMYAEVVRHSQNEVMRKRAEEQILLLSK</sequence>
<evidence type="ECO:0008006" key="7">
    <source>
        <dbReference type="Google" id="ProtNLM"/>
    </source>
</evidence>
<dbReference type="GO" id="GO:0003341">
    <property type="term" value="P:cilium movement"/>
    <property type="evidence" value="ECO:0007669"/>
    <property type="project" value="TreeGrafter"/>
</dbReference>
<dbReference type="AlphaFoldDB" id="V5BKP4"/>
<dbReference type="InterPro" id="IPR011990">
    <property type="entry name" value="TPR-like_helical_dom_sf"/>
</dbReference>
<dbReference type="OrthoDB" id="10262375at2759"/>
<name>V5BKP4_TRYCR</name>
<keyword evidence="4" id="KW-1133">Transmembrane helix</keyword>
<evidence type="ECO:0000256" key="1">
    <source>
        <dbReference type="ARBA" id="ARBA00022737"/>
    </source>
</evidence>
<dbReference type="SUPFAM" id="SSF48452">
    <property type="entry name" value="TPR-like"/>
    <property type="match status" value="1"/>
</dbReference>
<keyword evidence="1" id="KW-0677">Repeat</keyword>
<dbReference type="EMBL" id="AYLP01000041">
    <property type="protein sequence ID" value="ESS66702.1"/>
    <property type="molecule type" value="Genomic_DNA"/>
</dbReference>
<dbReference type="GO" id="GO:0060271">
    <property type="term" value="P:cilium assembly"/>
    <property type="evidence" value="ECO:0007669"/>
    <property type="project" value="TreeGrafter"/>
</dbReference>
<gene>
    <name evidence="5" type="ORF">TCDM_04686</name>
</gene>
<evidence type="ECO:0000256" key="4">
    <source>
        <dbReference type="SAM" id="Phobius"/>
    </source>
</evidence>
<feature type="region of interest" description="Disordered" evidence="3">
    <location>
        <begin position="42"/>
        <end position="81"/>
    </location>
</feature>
<dbReference type="InterPro" id="IPR052628">
    <property type="entry name" value="CFAP70"/>
</dbReference>
<dbReference type="Pfam" id="PF13432">
    <property type="entry name" value="TPR_16"/>
    <property type="match status" value="1"/>
</dbReference>
<accession>V5BKP4</accession>
<dbReference type="Proteomes" id="UP000017861">
    <property type="component" value="Unassembled WGS sequence"/>
</dbReference>
<dbReference type="PANTHER" id="PTHR44314">
    <property type="entry name" value="CILIA- AND FLAGELLA-ASSOCIATED PROTEIN 70"/>
    <property type="match status" value="1"/>
</dbReference>
<dbReference type="VEuPathDB" id="TriTrypDB:TCDM_04686"/>
<dbReference type="Gene3D" id="1.25.40.10">
    <property type="entry name" value="Tetratricopeptide repeat domain"/>
    <property type="match status" value="2"/>
</dbReference>
<feature type="compositionally biased region" description="Basic and acidic residues" evidence="3">
    <location>
        <begin position="57"/>
        <end position="81"/>
    </location>
</feature>
<evidence type="ECO:0000256" key="3">
    <source>
        <dbReference type="SAM" id="MobiDB-lite"/>
    </source>
</evidence>
<evidence type="ECO:0000313" key="5">
    <source>
        <dbReference type="EMBL" id="ESS66702.1"/>
    </source>
</evidence>
<reference evidence="5 6" key="1">
    <citation type="journal article" date="2014" name="Genome Announc.">
        <title>Trypanosoma cruzi Clone Dm28c Draft Genome Sequence.</title>
        <authorList>
            <person name="Grisard E.C."/>
            <person name="Teixeira S.M."/>
            <person name="de Almeida L.G."/>
            <person name="Stoco P.H."/>
            <person name="Gerber A.L."/>
            <person name="Talavera-Lopez C."/>
            <person name="Lima O.C."/>
            <person name="Andersson B."/>
            <person name="de Vasconcelos A.T."/>
        </authorList>
    </citation>
    <scope>NUCLEOTIDE SEQUENCE [LARGE SCALE GENOMIC DNA]</scope>
    <source>
        <strain evidence="5 6">Dm28c</strain>
    </source>
</reference>
<organism evidence="5 6">
    <name type="scientific">Trypanosoma cruzi Dm28c</name>
    <dbReference type="NCBI Taxonomy" id="1416333"/>
    <lineage>
        <taxon>Eukaryota</taxon>
        <taxon>Discoba</taxon>
        <taxon>Euglenozoa</taxon>
        <taxon>Kinetoplastea</taxon>
        <taxon>Metakinetoplastina</taxon>
        <taxon>Trypanosomatida</taxon>
        <taxon>Trypanosomatidae</taxon>
        <taxon>Trypanosoma</taxon>
        <taxon>Schizotrypanum</taxon>
    </lineage>
</organism>
<protein>
    <recommendedName>
        <fullName evidence="7">Tetratricopeptide repeat protein 18</fullName>
    </recommendedName>
</protein>
<evidence type="ECO:0000256" key="2">
    <source>
        <dbReference type="ARBA" id="ARBA00022803"/>
    </source>
</evidence>
<evidence type="ECO:0000313" key="6">
    <source>
        <dbReference type="Proteomes" id="UP000017861"/>
    </source>
</evidence>
<keyword evidence="4" id="KW-0812">Transmembrane</keyword>
<comment type="caution">
    <text evidence="5">The sequence shown here is derived from an EMBL/GenBank/DDBJ whole genome shotgun (WGS) entry which is preliminary data.</text>
</comment>
<proteinExistence type="predicted"/>
<dbReference type="GO" id="GO:0031514">
    <property type="term" value="C:motile cilium"/>
    <property type="evidence" value="ECO:0007669"/>
    <property type="project" value="TreeGrafter"/>
</dbReference>
<keyword evidence="2" id="KW-0802">TPR repeat</keyword>
<dbReference type="PANTHER" id="PTHR44314:SF1">
    <property type="entry name" value="CILIA- AND FLAGELLA-ASSOCIATED PROTEIN 70"/>
    <property type="match status" value="1"/>
</dbReference>
<dbReference type="SMART" id="SM00028">
    <property type="entry name" value="TPR"/>
    <property type="match status" value="4"/>
</dbReference>
<dbReference type="InterPro" id="IPR019734">
    <property type="entry name" value="TPR_rpt"/>
</dbReference>
<feature type="transmembrane region" description="Helical" evidence="4">
    <location>
        <begin position="12"/>
        <end position="34"/>
    </location>
</feature>
<feature type="region of interest" description="Disordered" evidence="3">
    <location>
        <begin position="216"/>
        <end position="250"/>
    </location>
</feature>
<dbReference type="GO" id="GO:0070062">
    <property type="term" value="C:extracellular exosome"/>
    <property type="evidence" value="ECO:0007669"/>
    <property type="project" value="TreeGrafter"/>
</dbReference>
<keyword evidence="4" id="KW-0472">Membrane</keyword>